<dbReference type="EMBL" id="AMZH03017366">
    <property type="protein sequence ID" value="RRT43097.1"/>
    <property type="molecule type" value="Genomic_DNA"/>
</dbReference>
<dbReference type="Proteomes" id="UP000287651">
    <property type="component" value="Unassembled WGS sequence"/>
</dbReference>
<reference evidence="2 3" key="1">
    <citation type="journal article" date="2014" name="Agronomy (Basel)">
        <title>A Draft Genome Sequence for Ensete ventricosum, the Drought-Tolerant Tree Against Hunger.</title>
        <authorList>
            <person name="Harrison J."/>
            <person name="Moore K.A."/>
            <person name="Paszkiewicz K."/>
            <person name="Jones T."/>
            <person name="Grant M."/>
            <person name="Ambacheew D."/>
            <person name="Muzemil S."/>
            <person name="Studholme D.J."/>
        </authorList>
    </citation>
    <scope>NUCLEOTIDE SEQUENCE [LARGE SCALE GENOMIC DNA]</scope>
</reference>
<evidence type="ECO:0000313" key="3">
    <source>
        <dbReference type="Proteomes" id="UP000287651"/>
    </source>
</evidence>
<organism evidence="2 3">
    <name type="scientific">Ensete ventricosum</name>
    <name type="common">Abyssinian banana</name>
    <name type="synonym">Musa ensete</name>
    <dbReference type="NCBI Taxonomy" id="4639"/>
    <lineage>
        <taxon>Eukaryota</taxon>
        <taxon>Viridiplantae</taxon>
        <taxon>Streptophyta</taxon>
        <taxon>Embryophyta</taxon>
        <taxon>Tracheophyta</taxon>
        <taxon>Spermatophyta</taxon>
        <taxon>Magnoliopsida</taxon>
        <taxon>Liliopsida</taxon>
        <taxon>Zingiberales</taxon>
        <taxon>Musaceae</taxon>
        <taxon>Ensete</taxon>
    </lineage>
</organism>
<evidence type="ECO:0000313" key="2">
    <source>
        <dbReference type="EMBL" id="RRT43097.1"/>
    </source>
</evidence>
<dbReference type="AlphaFoldDB" id="A0A426XUC0"/>
<comment type="caution">
    <text evidence="2">The sequence shown here is derived from an EMBL/GenBank/DDBJ whole genome shotgun (WGS) entry which is preliminary data.</text>
</comment>
<feature type="region of interest" description="Disordered" evidence="1">
    <location>
        <begin position="94"/>
        <end position="118"/>
    </location>
</feature>
<proteinExistence type="predicted"/>
<feature type="compositionally biased region" description="Basic residues" evidence="1">
    <location>
        <begin position="97"/>
        <end position="107"/>
    </location>
</feature>
<accession>A0A426XUC0</accession>
<evidence type="ECO:0000256" key="1">
    <source>
        <dbReference type="SAM" id="MobiDB-lite"/>
    </source>
</evidence>
<protein>
    <submittedName>
        <fullName evidence="2">Uncharacterized protein</fullName>
    </submittedName>
</protein>
<sequence length="118" mass="13966">MRWRRREKCHGVRGRRRRRRAEELPDLKSRFAFYGLEEAVTLRLWLVAALLEFLDAEWPQILPQKISVVAKNITMDCYSLMMIFQSSSNSYMSLAREKKKKKKKKKKTMVDGKSSSPL</sequence>
<gene>
    <name evidence="2" type="ORF">B296_00043105</name>
</gene>
<name>A0A426XUC0_ENSVE</name>